<reference evidence="1" key="1">
    <citation type="journal article" date="2024" name="Syst. Appl. Microbiol.">
        <title>First single-strain enrichments of Electrothrix cable bacteria, description of E. aestuarii sp. nov. and E. rattekaaiensis sp. nov., and proposal of a cable bacteria taxonomy following the rules of the SeqCode.</title>
        <authorList>
            <person name="Plum-Jensen L.E."/>
            <person name="Schramm A."/>
            <person name="Marshall I.P.G."/>
        </authorList>
    </citation>
    <scope>NUCLEOTIDE SEQUENCE</scope>
    <source>
        <strain evidence="1">Rat1</strain>
    </source>
</reference>
<reference evidence="1" key="2">
    <citation type="submission" date="2024-06" db="EMBL/GenBank/DDBJ databases">
        <authorList>
            <person name="Plum-Jensen L.E."/>
            <person name="Schramm A."/>
            <person name="Marshall I.P.G."/>
        </authorList>
    </citation>
    <scope>NUCLEOTIDE SEQUENCE</scope>
    <source>
        <strain evidence="1">Rat1</strain>
    </source>
</reference>
<dbReference type="AlphaFoldDB" id="A0AAU8LWJ8"/>
<name>A0AAU8LWJ8_9BACT</name>
<dbReference type="EMBL" id="CP159373">
    <property type="protein sequence ID" value="XCN73611.1"/>
    <property type="molecule type" value="Genomic_DNA"/>
</dbReference>
<evidence type="ECO:0000313" key="1">
    <source>
        <dbReference type="EMBL" id="XCN73611.1"/>
    </source>
</evidence>
<gene>
    <name evidence="1" type="ORF">Q3M24_02325</name>
</gene>
<proteinExistence type="predicted"/>
<sequence length="151" mass="16755">MPEQTLIEQLAAVLNVEVISPMDGSEVQSLHKALPGYQAVVDDAARFVQQHGETLHLDASVLVDLQEGLADVLRLEPGEHALEKLYQSVYHQRLRGTDRCMVGLYGTTRRIREFANAYPDIAEEGKFLLDFMKAFRPGRKMEKSGDGGGEG</sequence>
<accession>A0AAU8LWJ8</accession>
<dbReference type="KEGG" id="eaj:Q3M24_02325"/>
<protein>
    <submittedName>
        <fullName evidence="1">Uncharacterized protein</fullName>
    </submittedName>
</protein>
<organism evidence="1">
    <name type="scientific">Candidatus Electrothrix aestuarii</name>
    <dbReference type="NCBI Taxonomy" id="3062594"/>
    <lineage>
        <taxon>Bacteria</taxon>
        <taxon>Pseudomonadati</taxon>
        <taxon>Thermodesulfobacteriota</taxon>
        <taxon>Desulfobulbia</taxon>
        <taxon>Desulfobulbales</taxon>
        <taxon>Desulfobulbaceae</taxon>
        <taxon>Candidatus Electrothrix</taxon>
    </lineage>
</organism>